<evidence type="ECO:0000256" key="6">
    <source>
        <dbReference type="ARBA" id="ARBA00022801"/>
    </source>
</evidence>
<dbReference type="KEGG" id="egt:105971010"/>
<dbReference type="EC" id="3.1.3.16" evidence="4"/>
<dbReference type="Gene3D" id="3.60.40.10">
    <property type="entry name" value="PPM-type phosphatase domain"/>
    <property type="match status" value="1"/>
</dbReference>
<dbReference type="SMART" id="SM00332">
    <property type="entry name" value="PP2Cc"/>
    <property type="match status" value="1"/>
</dbReference>
<comment type="cofactor">
    <cofactor evidence="1">
        <name>Mn(2+)</name>
        <dbReference type="ChEBI" id="CHEBI:29035"/>
    </cofactor>
</comment>
<dbReference type="SUPFAM" id="SSF81606">
    <property type="entry name" value="PP2C-like"/>
    <property type="match status" value="1"/>
</dbReference>
<evidence type="ECO:0000256" key="4">
    <source>
        <dbReference type="ARBA" id="ARBA00013081"/>
    </source>
</evidence>
<keyword evidence="6" id="KW-0378">Hydrolase</keyword>
<evidence type="ECO:0000313" key="14">
    <source>
        <dbReference type="Proteomes" id="UP000030748"/>
    </source>
</evidence>
<dbReference type="GO" id="GO:0007165">
    <property type="term" value="P:signal transduction"/>
    <property type="evidence" value="ECO:0000318"/>
    <property type="project" value="GO_Central"/>
</dbReference>
<reference evidence="13 14" key="1">
    <citation type="journal article" date="2013" name="Proc. Natl. Acad. Sci. U.S.A.">
        <title>Fine-scale variation in meiotic recombination in Mimulus inferred from population shotgun sequencing.</title>
        <authorList>
            <person name="Hellsten U."/>
            <person name="Wright K.M."/>
            <person name="Jenkins J."/>
            <person name="Shu S."/>
            <person name="Yuan Y."/>
            <person name="Wessler S.R."/>
            <person name="Schmutz J."/>
            <person name="Willis J.H."/>
            <person name="Rokhsar D.S."/>
        </authorList>
    </citation>
    <scope>NUCLEOTIDE SEQUENCE [LARGE SCALE GENOMIC DNA]</scope>
    <source>
        <strain evidence="14">cv. DUN x IM62</strain>
    </source>
</reference>
<dbReference type="Pfam" id="PF00481">
    <property type="entry name" value="PP2C"/>
    <property type="match status" value="1"/>
</dbReference>
<keyword evidence="7" id="KW-0460">Magnesium</keyword>
<evidence type="ECO:0000259" key="12">
    <source>
        <dbReference type="PROSITE" id="PS51746"/>
    </source>
</evidence>
<evidence type="ECO:0000256" key="9">
    <source>
        <dbReference type="ARBA" id="ARBA00023211"/>
    </source>
</evidence>
<dbReference type="PhylomeDB" id="A0A022QGW4"/>
<dbReference type="FunFam" id="3.60.40.10:FF:000010">
    <property type="entry name" value="Probable protein phosphatase 2C 39"/>
    <property type="match status" value="1"/>
</dbReference>
<keyword evidence="8" id="KW-0904">Protein phosphatase</keyword>
<dbReference type="OrthoDB" id="10264738at2759"/>
<evidence type="ECO:0000256" key="8">
    <source>
        <dbReference type="ARBA" id="ARBA00022912"/>
    </source>
</evidence>
<dbReference type="InterPro" id="IPR036457">
    <property type="entry name" value="PPM-type-like_dom_sf"/>
</dbReference>
<keyword evidence="5" id="KW-0479">Metal-binding</keyword>
<protein>
    <recommendedName>
        <fullName evidence="4">protein-serine/threonine phosphatase</fullName>
        <ecNumber evidence="4">3.1.3.16</ecNumber>
    </recommendedName>
</protein>
<proteinExistence type="inferred from homology"/>
<comment type="catalytic activity">
    <reaction evidence="11">
        <text>O-phospho-L-threonyl-[protein] + H2O = L-threonyl-[protein] + phosphate</text>
        <dbReference type="Rhea" id="RHEA:47004"/>
        <dbReference type="Rhea" id="RHEA-COMP:11060"/>
        <dbReference type="Rhea" id="RHEA-COMP:11605"/>
        <dbReference type="ChEBI" id="CHEBI:15377"/>
        <dbReference type="ChEBI" id="CHEBI:30013"/>
        <dbReference type="ChEBI" id="CHEBI:43474"/>
        <dbReference type="ChEBI" id="CHEBI:61977"/>
        <dbReference type="EC" id="3.1.3.16"/>
    </reaction>
</comment>
<keyword evidence="14" id="KW-1185">Reference proteome</keyword>
<dbReference type="InterPro" id="IPR015655">
    <property type="entry name" value="PP2C"/>
</dbReference>
<gene>
    <name evidence="13" type="ORF">MIMGU_mgv1a011134mg</name>
</gene>
<evidence type="ECO:0000256" key="3">
    <source>
        <dbReference type="ARBA" id="ARBA00006702"/>
    </source>
</evidence>
<dbReference type="EMBL" id="KI631864">
    <property type="protein sequence ID" value="EYU25785.1"/>
    <property type="molecule type" value="Genomic_DNA"/>
</dbReference>
<keyword evidence="9" id="KW-0464">Manganese</keyword>
<dbReference type="Proteomes" id="UP000030748">
    <property type="component" value="Unassembled WGS sequence"/>
</dbReference>
<comment type="similarity">
    <text evidence="3">Belongs to the PP2C family.</text>
</comment>
<evidence type="ECO:0000256" key="10">
    <source>
        <dbReference type="ARBA" id="ARBA00047761"/>
    </source>
</evidence>
<accession>A0A022QGW4</accession>
<dbReference type="PROSITE" id="PS51746">
    <property type="entry name" value="PPM_2"/>
    <property type="match status" value="1"/>
</dbReference>
<evidence type="ECO:0000256" key="1">
    <source>
        <dbReference type="ARBA" id="ARBA00001936"/>
    </source>
</evidence>
<dbReference type="AlphaFoldDB" id="A0A022QGW4"/>
<comment type="cofactor">
    <cofactor evidence="2">
        <name>Mg(2+)</name>
        <dbReference type="ChEBI" id="CHEBI:18420"/>
    </cofactor>
</comment>
<evidence type="ECO:0000256" key="7">
    <source>
        <dbReference type="ARBA" id="ARBA00022842"/>
    </source>
</evidence>
<dbReference type="GO" id="GO:0004722">
    <property type="term" value="F:protein serine/threonine phosphatase activity"/>
    <property type="evidence" value="ECO:0000318"/>
    <property type="project" value="GO_Central"/>
</dbReference>
<organism evidence="13 14">
    <name type="scientific">Erythranthe guttata</name>
    <name type="common">Yellow monkey flower</name>
    <name type="synonym">Mimulus guttatus</name>
    <dbReference type="NCBI Taxonomy" id="4155"/>
    <lineage>
        <taxon>Eukaryota</taxon>
        <taxon>Viridiplantae</taxon>
        <taxon>Streptophyta</taxon>
        <taxon>Embryophyta</taxon>
        <taxon>Tracheophyta</taxon>
        <taxon>Spermatophyta</taxon>
        <taxon>Magnoliopsida</taxon>
        <taxon>eudicotyledons</taxon>
        <taxon>Gunneridae</taxon>
        <taxon>Pentapetalae</taxon>
        <taxon>asterids</taxon>
        <taxon>lamiids</taxon>
        <taxon>Lamiales</taxon>
        <taxon>Phrymaceae</taxon>
        <taxon>Erythranthe</taxon>
    </lineage>
</organism>
<comment type="catalytic activity">
    <reaction evidence="10">
        <text>O-phospho-L-seryl-[protein] + H2O = L-seryl-[protein] + phosphate</text>
        <dbReference type="Rhea" id="RHEA:20629"/>
        <dbReference type="Rhea" id="RHEA-COMP:9863"/>
        <dbReference type="Rhea" id="RHEA-COMP:11604"/>
        <dbReference type="ChEBI" id="CHEBI:15377"/>
        <dbReference type="ChEBI" id="CHEBI:29999"/>
        <dbReference type="ChEBI" id="CHEBI:43474"/>
        <dbReference type="ChEBI" id="CHEBI:83421"/>
        <dbReference type="EC" id="3.1.3.16"/>
    </reaction>
</comment>
<dbReference type="GO" id="GO:0046872">
    <property type="term" value="F:metal ion binding"/>
    <property type="evidence" value="ECO:0007669"/>
    <property type="project" value="UniProtKB-KW"/>
</dbReference>
<evidence type="ECO:0000256" key="2">
    <source>
        <dbReference type="ARBA" id="ARBA00001946"/>
    </source>
</evidence>
<dbReference type="InterPro" id="IPR001932">
    <property type="entry name" value="PPM-type_phosphatase-like_dom"/>
</dbReference>
<dbReference type="CDD" id="cd00143">
    <property type="entry name" value="PP2Cc"/>
    <property type="match status" value="1"/>
</dbReference>
<evidence type="ECO:0000256" key="11">
    <source>
        <dbReference type="ARBA" id="ARBA00048336"/>
    </source>
</evidence>
<dbReference type="STRING" id="4155.A0A022QGW4"/>
<dbReference type="PANTHER" id="PTHR47992">
    <property type="entry name" value="PROTEIN PHOSPHATASE"/>
    <property type="match status" value="1"/>
</dbReference>
<dbReference type="OMA" id="IKNATCL"/>
<name>A0A022QGW4_ERYGU</name>
<feature type="domain" description="PPM-type phosphatase" evidence="12">
    <location>
        <begin position="43"/>
        <end position="290"/>
    </location>
</feature>
<sequence length="291" mass="31983">MEKKQGFSVLGMIKKVACIDGSSPDSGKGKSEYKSSSNTNKVCHGFHLVEGKSGHDMEDYHFAEYRKKKGHVLGLFAIFDGHLGDRVPSYLKDNLFNNILDEPNFWEDPKAAIKNAYRSTDKLILENSLQLGPGGSTAVTAIVIDGKDLWVANIGDSRAVICRNGVPEQLSVDHEPHVERRRIEKQGGFVTTLPGDVPRVNGQLAVARAFGDENLKAHLSSEPDVCNVRIDSNTQFVILASDGLWKVMNNQEAVDMVKHVKDPQAAAKRLTAEALARKSKDDISCIVIRFG</sequence>
<evidence type="ECO:0000256" key="5">
    <source>
        <dbReference type="ARBA" id="ARBA00022723"/>
    </source>
</evidence>
<evidence type="ECO:0000313" key="13">
    <source>
        <dbReference type="EMBL" id="EYU25785.1"/>
    </source>
</evidence>
<dbReference type="eggNOG" id="KOG0698">
    <property type="taxonomic scope" value="Eukaryota"/>
</dbReference>